<evidence type="ECO:0000256" key="5">
    <source>
        <dbReference type="ARBA" id="ARBA00023295"/>
    </source>
</evidence>
<name>A0A7J6I2E5_CANSA</name>
<evidence type="ECO:0000256" key="6">
    <source>
        <dbReference type="RuleBase" id="RU361169"/>
    </source>
</evidence>
<evidence type="ECO:0000259" key="8">
    <source>
        <dbReference type="Pfam" id="PF12708"/>
    </source>
</evidence>
<keyword evidence="4 6" id="KW-0378">Hydrolase</keyword>
<evidence type="ECO:0000256" key="4">
    <source>
        <dbReference type="ARBA" id="ARBA00022801"/>
    </source>
</evidence>
<keyword evidence="3" id="KW-0964">Secreted</keyword>
<reference evidence="9 10" key="1">
    <citation type="journal article" date="2020" name="bioRxiv">
        <title>Sequence and annotation of 42 cannabis genomes reveals extensive copy number variation in cannabinoid synthesis and pathogen resistance genes.</title>
        <authorList>
            <person name="Mckernan K.J."/>
            <person name="Helbert Y."/>
            <person name="Kane L.T."/>
            <person name="Ebling H."/>
            <person name="Zhang L."/>
            <person name="Liu B."/>
            <person name="Eaton Z."/>
            <person name="Mclaughlin S."/>
            <person name="Kingan S."/>
            <person name="Baybayan P."/>
            <person name="Concepcion G."/>
            <person name="Jordan M."/>
            <person name="Riva A."/>
            <person name="Barbazuk W."/>
            <person name="Harkins T."/>
        </authorList>
    </citation>
    <scope>NUCLEOTIDE SEQUENCE [LARGE SCALE GENOMIC DNA]</scope>
    <source>
        <strain evidence="10">cv. Jamaican Lion 4</strain>
        <tissue evidence="9">Leaf</tissue>
    </source>
</reference>
<evidence type="ECO:0000256" key="3">
    <source>
        <dbReference type="ARBA" id="ARBA00022512"/>
    </source>
</evidence>
<accession>A0A7J6I2E5</accession>
<keyword evidence="3" id="KW-0134">Cell wall</keyword>
<evidence type="ECO:0000313" key="9">
    <source>
        <dbReference type="EMBL" id="KAF4401693.1"/>
    </source>
</evidence>
<gene>
    <name evidence="9" type="ORF">G4B88_000741</name>
</gene>
<dbReference type="GO" id="GO:0005975">
    <property type="term" value="P:carbohydrate metabolic process"/>
    <property type="evidence" value="ECO:0007669"/>
    <property type="project" value="InterPro"/>
</dbReference>
<comment type="similarity">
    <text evidence="2 6">Belongs to the glycosyl hydrolase 28 family.</text>
</comment>
<dbReference type="PANTHER" id="PTHR31339">
    <property type="entry name" value="PECTIN LYASE-RELATED"/>
    <property type="match status" value="1"/>
</dbReference>
<dbReference type="AlphaFoldDB" id="A0A7J6I2E5"/>
<dbReference type="SUPFAM" id="SSF51126">
    <property type="entry name" value="Pectin lyase-like"/>
    <property type="match status" value="2"/>
</dbReference>
<keyword evidence="10" id="KW-1185">Reference proteome</keyword>
<dbReference type="SMART" id="SM00710">
    <property type="entry name" value="PbH1"/>
    <property type="match status" value="6"/>
</dbReference>
<evidence type="ECO:0000256" key="1">
    <source>
        <dbReference type="ARBA" id="ARBA00004191"/>
    </source>
</evidence>
<feature type="chain" id="PRO_5029660824" description="Rhamnogalacturonase A/B/Epimerase-like pectate lyase domain-containing protein" evidence="7">
    <location>
        <begin position="36"/>
        <end position="879"/>
    </location>
</feature>
<comment type="caution">
    <text evidence="9">The sequence shown here is derived from an EMBL/GenBank/DDBJ whole genome shotgun (WGS) entry which is preliminary data.</text>
</comment>
<protein>
    <recommendedName>
        <fullName evidence="8">Rhamnogalacturonase A/B/Epimerase-like pectate lyase domain-containing protein</fullName>
    </recommendedName>
</protein>
<dbReference type="Pfam" id="PF12708">
    <property type="entry name" value="Pect-lyase_RHGA_epim"/>
    <property type="match status" value="1"/>
</dbReference>
<dbReference type="EMBL" id="JAATIQ010000011">
    <property type="protein sequence ID" value="KAF4401693.1"/>
    <property type="molecule type" value="Genomic_DNA"/>
</dbReference>
<dbReference type="GO" id="GO:0004650">
    <property type="term" value="F:polygalacturonase activity"/>
    <property type="evidence" value="ECO:0007669"/>
    <property type="project" value="InterPro"/>
</dbReference>
<evidence type="ECO:0000256" key="7">
    <source>
        <dbReference type="SAM" id="SignalP"/>
    </source>
</evidence>
<dbReference type="InterPro" id="IPR006626">
    <property type="entry name" value="PbH1"/>
</dbReference>
<keyword evidence="7" id="KW-0732">Signal</keyword>
<dbReference type="PANTHER" id="PTHR31339:SF71">
    <property type="entry name" value="PECTIN LYASE-LIKE SUPERFAMILY PROTEIN"/>
    <property type="match status" value="1"/>
</dbReference>
<comment type="subcellular location">
    <subcellularLocation>
        <location evidence="1">Secreted</location>
        <location evidence="1">Cell wall</location>
    </subcellularLocation>
</comment>
<dbReference type="InterPro" id="IPR024535">
    <property type="entry name" value="RHGA/B-epi-like_pectate_lyase"/>
</dbReference>
<keyword evidence="5 6" id="KW-0326">Glycosidase</keyword>
<dbReference type="InterPro" id="IPR011050">
    <property type="entry name" value="Pectin_lyase_fold/virulence"/>
</dbReference>
<sequence>MWFGKKIASTTHQLSKMSIIMVVVAVLALLTSTNGVEGQKGKKIGSFEYMAISCRSHSASLTDFGGVGDGTTSNTKSFQAAMNSLSRFSSSGGSLLFVPPGKWLTGSFTLISHFTLYLHRDAVLLASQNNKGNDQVRFFFEKRRDKGTINGQGDIWWKKSRTLKYTRPSLIELIYSTNIQISRLNLLNSPSWHIHPVYSSNIIIQDLRIIAPINSPNTDGIDPDSCSNMRIEDCYIVSGDDCVSLKSGWDQYGLAFGMPTKQVIIRRLTCLSPQQAVITLGSEMSGGIQDIRVEDIVTTNTKSGVRIKTAIGRGGFVKDIYFRRMNMKNMRHVVLMTGDYNTHPDQGYNRKAFPLVRNINYRDIVAESVRMTAQLDGISGHPFDGLCFSNVTVSLSAIAEKLQWNCSDVSGVSSGVVPKACGLLKDQQKTNCYFPNDVLPIEKVVLKKSQSVSLADFGGVGDGTTSNTKAFQSAINYLSRFSSQSKGGSLLYVPPGKWLTGSFNLTSHFTLFLHKNALLLASQDENEWPLLEPLPSYGLRGNSTGGRFSSLIFGTNLTDVIITGDNGTIHGQGESWWKKYRAGELKHERPFLIELLFSENVQISNLTLIDSPNWNIHPVYCNNVIIQGITILAPVTSPNTDGINPDSCTNTRIEDCYIVSGDDCVAIKSGLDKAGIAFGMPTKHLIIRHLTCISPTSAVIGLGSEMSGGIQDVRAEDIVAINSESGVRIKTGIGRGGFVKDIYVRRMRMNTMRWVFWMTGKYNLHDSSGGYDPNALPVISNINYLDMVAENVTMAGSLDGISGDPFTGLCISNVTIGLARKAKKLQWNCTDVGGISSGVVPKTCQLLKDQGSEKRAACDFPQDILPIDDVQLKNCYFKA</sequence>
<dbReference type="Gene3D" id="2.160.20.10">
    <property type="entry name" value="Single-stranded right-handed beta-helix, Pectin lyase-like"/>
    <property type="match status" value="2"/>
</dbReference>
<feature type="signal peptide" evidence="7">
    <location>
        <begin position="1"/>
        <end position="35"/>
    </location>
</feature>
<proteinExistence type="inferred from homology"/>
<dbReference type="InterPro" id="IPR000743">
    <property type="entry name" value="Glyco_hydro_28"/>
</dbReference>
<evidence type="ECO:0000313" key="10">
    <source>
        <dbReference type="Proteomes" id="UP000583929"/>
    </source>
</evidence>
<dbReference type="Pfam" id="PF00295">
    <property type="entry name" value="Glyco_hydro_28"/>
    <property type="match status" value="2"/>
</dbReference>
<organism evidence="9 10">
    <name type="scientific">Cannabis sativa</name>
    <name type="common">Hemp</name>
    <name type="synonym">Marijuana</name>
    <dbReference type="NCBI Taxonomy" id="3483"/>
    <lineage>
        <taxon>Eukaryota</taxon>
        <taxon>Viridiplantae</taxon>
        <taxon>Streptophyta</taxon>
        <taxon>Embryophyta</taxon>
        <taxon>Tracheophyta</taxon>
        <taxon>Spermatophyta</taxon>
        <taxon>Magnoliopsida</taxon>
        <taxon>eudicotyledons</taxon>
        <taxon>Gunneridae</taxon>
        <taxon>Pentapetalae</taxon>
        <taxon>rosids</taxon>
        <taxon>fabids</taxon>
        <taxon>Rosales</taxon>
        <taxon>Cannabaceae</taxon>
        <taxon>Cannabis</taxon>
    </lineage>
</organism>
<evidence type="ECO:0000256" key="2">
    <source>
        <dbReference type="ARBA" id="ARBA00008834"/>
    </source>
</evidence>
<dbReference type="InterPro" id="IPR051801">
    <property type="entry name" value="GH28_Enzymes"/>
</dbReference>
<dbReference type="InterPro" id="IPR012334">
    <property type="entry name" value="Pectin_lyas_fold"/>
</dbReference>
<feature type="domain" description="Rhamnogalacturonase A/B/Epimerase-like pectate lyase" evidence="8">
    <location>
        <begin position="452"/>
        <end position="500"/>
    </location>
</feature>
<dbReference type="Proteomes" id="UP000583929">
    <property type="component" value="Unassembled WGS sequence"/>
</dbReference>